<keyword evidence="6" id="KW-0521">NADP</keyword>
<evidence type="ECO:0000313" key="12">
    <source>
        <dbReference type="EMBL" id="CAF0895374.1"/>
    </source>
</evidence>
<feature type="domain" description="FAD/NAD(P)-binding" evidence="11">
    <location>
        <begin position="269"/>
        <end position="434"/>
    </location>
</feature>
<comment type="caution">
    <text evidence="12">The sequence shown here is derived from an EMBL/GenBank/DDBJ whole genome shotgun (WGS) entry which is preliminary data.</text>
</comment>
<dbReference type="InterPro" id="IPR055275">
    <property type="entry name" value="Ferredox_Rdtase"/>
</dbReference>
<dbReference type="Pfam" id="PF07992">
    <property type="entry name" value="Pyr_redox_2"/>
    <property type="match status" value="1"/>
</dbReference>
<dbReference type="EMBL" id="CAJOBC010001445">
    <property type="protein sequence ID" value="CAF3678826.1"/>
    <property type="molecule type" value="Genomic_DNA"/>
</dbReference>
<dbReference type="InterPro" id="IPR023753">
    <property type="entry name" value="FAD/NAD-binding_dom"/>
</dbReference>
<keyword evidence="9" id="KW-0804">Transcription</keyword>
<name>A0A813Z7M4_9BILA</name>
<evidence type="ECO:0000256" key="1">
    <source>
        <dbReference type="ARBA" id="ARBA00001974"/>
    </source>
</evidence>
<dbReference type="PANTHER" id="PTHR48467">
    <property type="entry name" value="GLUTAMATE SYNTHASE 1 [NADH], CHLOROPLASTIC-LIKE"/>
    <property type="match status" value="1"/>
</dbReference>
<dbReference type="Gene3D" id="3.10.450.580">
    <property type="entry name" value="Mediator complex, subunit Med6"/>
    <property type="match status" value="1"/>
</dbReference>
<evidence type="ECO:0000256" key="4">
    <source>
        <dbReference type="ARBA" id="ARBA00022630"/>
    </source>
</evidence>
<dbReference type="InterPro" id="IPR038566">
    <property type="entry name" value="Mediator_Med6_sf"/>
</dbReference>
<dbReference type="GO" id="GO:0003712">
    <property type="term" value="F:transcription coregulator activity"/>
    <property type="evidence" value="ECO:0007669"/>
    <property type="project" value="InterPro"/>
</dbReference>
<dbReference type="GO" id="GO:0006357">
    <property type="term" value="P:regulation of transcription by RNA polymerase II"/>
    <property type="evidence" value="ECO:0007669"/>
    <property type="project" value="InterPro"/>
</dbReference>
<comment type="similarity">
    <text evidence="3">Belongs to the Mediator complex subunit 6 family.</text>
</comment>
<keyword evidence="7" id="KW-0560">Oxidoreductase</keyword>
<evidence type="ECO:0000256" key="2">
    <source>
        <dbReference type="ARBA" id="ARBA00004123"/>
    </source>
</evidence>
<evidence type="ECO:0000256" key="6">
    <source>
        <dbReference type="ARBA" id="ARBA00022857"/>
    </source>
</evidence>
<keyword evidence="10" id="KW-0539">Nucleus</keyword>
<keyword evidence="8" id="KW-0805">Transcription regulation</keyword>
<dbReference type="Pfam" id="PF04934">
    <property type="entry name" value="Med6"/>
    <property type="match status" value="1"/>
</dbReference>
<evidence type="ECO:0000256" key="5">
    <source>
        <dbReference type="ARBA" id="ARBA00022827"/>
    </source>
</evidence>
<dbReference type="GO" id="GO:0016592">
    <property type="term" value="C:mediator complex"/>
    <property type="evidence" value="ECO:0007669"/>
    <property type="project" value="InterPro"/>
</dbReference>
<dbReference type="InterPro" id="IPR007018">
    <property type="entry name" value="Mediator_Med6"/>
</dbReference>
<dbReference type="EMBL" id="CAJNOQ010001445">
    <property type="protein sequence ID" value="CAF0895374.1"/>
    <property type="molecule type" value="Genomic_DNA"/>
</dbReference>
<dbReference type="OrthoDB" id="333024at2759"/>
<evidence type="ECO:0000256" key="3">
    <source>
        <dbReference type="ARBA" id="ARBA00007526"/>
    </source>
</evidence>
<dbReference type="SUPFAM" id="SSF51971">
    <property type="entry name" value="Nucleotide-binding domain"/>
    <property type="match status" value="1"/>
</dbReference>
<evidence type="ECO:0000256" key="9">
    <source>
        <dbReference type="ARBA" id="ARBA00023163"/>
    </source>
</evidence>
<dbReference type="PRINTS" id="PR00419">
    <property type="entry name" value="ADXRDTASE"/>
</dbReference>
<dbReference type="AlphaFoldDB" id="A0A813Z7M4"/>
<accession>A0A813Z7M4</accession>
<dbReference type="GO" id="GO:0016491">
    <property type="term" value="F:oxidoreductase activity"/>
    <property type="evidence" value="ECO:0007669"/>
    <property type="project" value="UniProtKB-KW"/>
</dbReference>
<evidence type="ECO:0000313" key="13">
    <source>
        <dbReference type="EMBL" id="CAF3678826.1"/>
    </source>
</evidence>
<dbReference type="Gene3D" id="3.40.50.720">
    <property type="entry name" value="NAD(P)-binding Rossmann-like Domain"/>
    <property type="match status" value="1"/>
</dbReference>
<evidence type="ECO:0000313" key="14">
    <source>
        <dbReference type="Proteomes" id="UP000663829"/>
    </source>
</evidence>
<gene>
    <name evidence="12" type="ORF">GPM918_LOCUS8346</name>
    <name evidence="13" type="ORF">SRO942_LOCUS8346</name>
</gene>
<dbReference type="Proteomes" id="UP000663829">
    <property type="component" value="Unassembled WGS sequence"/>
</dbReference>
<organism evidence="12 14">
    <name type="scientific">Didymodactylos carnosus</name>
    <dbReference type="NCBI Taxonomy" id="1234261"/>
    <lineage>
        <taxon>Eukaryota</taxon>
        <taxon>Metazoa</taxon>
        <taxon>Spiralia</taxon>
        <taxon>Gnathifera</taxon>
        <taxon>Rotifera</taxon>
        <taxon>Eurotatoria</taxon>
        <taxon>Bdelloidea</taxon>
        <taxon>Philodinida</taxon>
        <taxon>Philodinidae</taxon>
        <taxon>Didymodactylos</taxon>
    </lineage>
</organism>
<comment type="cofactor">
    <cofactor evidence="1">
        <name>FAD</name>
        <dbReference type="ChEBI" id="CHEBI:57692"/>
    </cofactor>
</comment>
<protein>
    <recommendedName>
        <fullName evidence="11">FAD/NAD(P)-binding domain-containing protein</fullName>
    </recommendedName>
</protein>
<evidence type="ECO:0000256" key="7">
    <source>
        <dbReference type="ARBA" id="ARBA00023002"/>
    </source>
</evidence>
<reference evidence="12" key="1">
    <citation type="submission" date="2021-02" db="EMBL/GenBank/DDBJ databases">
        <authorList>
            <person name="Nowell W R."/>
        </authorList>
    </citation>
    <scope>NUCLEOTIDE SEQUENCE</scope>
</reference>
<keyword evidence="4" id="KW-0285">Flavoprotein</keyword>
<keyword evidence="5" id="KW-0274">FAD</keyword>
<evidence type="ECO:0000259" key="11">
    <source>
        <dbReference type="Pfam" id="PF07992"/>
    </source>
</evidence>
<comment type="subcellular location">
    <subcellularLocation>
        <location evidence="2">Nucleus</location>
    </subcellularLocation>
</comment>
<dbReference type="Proteomes" id="UP000681722">
    <property type="component" value="Unassembled WGS sequence"/>
</dbReference>
<evidence type="ECO:0000256" key="8">
    <source>
        <dbReference type="ARBA" id="ARBA00023015"/>
    </source>
</evidence>
<dbReference type="InterPro" id="IPR036188">
    <property type="entry name" value="FAD/NAD-bd_sf"/>
</dbReference>
<keyword evidence="14" id="KW-1185">Reference proteome</keyword>
<proteinExistence type="inferred from homology"/>
<dbReference type="PANTHER" id="PTHR48467:SF1">
    <property type="entry name" value="GLUTAMATE SYNTHASE 1 [NADH], CHLOROPLASTIC-LIKE"/>
    <property type="match status" value="1"/>
</dbReference>
<dbReference type="Gene3D" id="3.50.50.60">
    <property type="entry name" value="FAD/NAD(P)-binding domain"/>
    <property type="match status" value="1"/>
</dbReference>
<sequence>MELSKEQLLERNFSDLSWFQQYNVQLNAETALPYFCSLGNPFYDRTSLNQQVNMGGLSLASIHQATGIEYALIHCQEPILFVIRKQYKDGSNEIRPLQEYYIVAPGYIYQAPDASDVISHRLLAAVYHFGRAFDEASQQAAYHPSSGYYWKSNTSTADDFDRKESTSKDKIVTYQQRYRFDNLFRHYIDRFRPKPQSTITASTTQTAPTTTTIHTTATATTTTTVSTTSTNNNVAATTAVTTTAERQAITTFICRSLTTKPPLSPPPTRICIVGSGPAGFYLTQNLLKLLDSKTTTIDILEKLPVPFGLVRYGVAPDHPEVKNVINTFTKIAEHPSVRFIGNIHIDGVSISLKQLQEFYHIIILAYGSSIEKGLNIPGENLPNVYSAKSFVGWYNGVPETSQLNPKLDHTETAVIIGMGNVALDCARILLTPIDDLYKTDITEQSLEILKHSRIKHVMLYARRGPLQVSFTIKELRELVQLKHTMPKLDLQDFSQITQEKLDKMERPRKRLTDLLLKTVNKGLIKESVSKYWYLKFFRAPKRILGADHVEGVEFDITEPIKDSDCFSENLQVQLSEDKRTDTIDCGLVIKSVGYHGLQIDPWLPFDVTRGIILNTQSRIHDRPGMYCVGWIGRGARGVIVDTTSESYVVAKRIVEDVKLNLIPNLNDIKSGGDGLVELAHTKHIKPIAYIDWKLIDKYEIQNGMTKGKPREKIVNVEKMLELITASKKTNEQ</sequence>
<evidence type="ECO:0000256" key="10">
    <source>
        <dbReference type="ARBA" id="ARBA00023242"/>
    </source>
</evidence>